<keyword evidence="2" id="KW-1185">Reference proteome</keyword>
<organism evidence="1 2">
    <name type="scientific">Caldinitratiruptor microaerophilus</name>
    <dbReference type="NCBI Taxonomy" id="671077"/>
    <lineage>
        <taxon>Bacteria</taxon>
        <taxon>Bacillati</taxon>
        <taxon>Bacillota</taxon>
        <taxon>Clostridia</taxon>
        <taxon>Eubacteriales</taxon>
        <taxon>Symbiobacteriaceae</taxon>
        <taxon>Caldinitratiruptor</taxon>
    </lineage>
</organism>
<protein>
    <submittedName>
        <fullName evidence="1">Uncharacterized protein</fullName>
    </submittedName>
</protein>
<gene>
    <name evidence="1" type="ORF">caldi_30410</name>
</gene>
<reference evidence="1" key="1">
    <citation type="submission" date="2022-03" db="EMBL/GenBank/DDBJ databases">
        <title>Complete genome sequence of Caldinitratiruptor microaerophilus.</title>
        <authorList>
            <person name="Mukaiyama R."/>
            <person name="Nishiyama T."/>
            <person name="Ueda K."/>
        </authorList>
    </citation>
    <scope>NUCLEOTIDE SEQUENCE</scope>
    <source>
        <strain evidence="1">JCM 16183</strain>
    </source>
</reference>
<dbReference type="RefSeq" id="WP_264842575.1">
    <property type="nucleotide sequence ID" value="NZ_AP025628.1"/>
</dbReference>
<dbReference type="KEGG" id="cmic:caldi_30410"/>
<dbReference type="Proteomes" id="UP001163687">
    <property type="component" value="Chromosome"/>
</dbReference>
<dbReference type="NCBIfam" id="TIGR03299">
    <property type="entry name" value="LGT_TIGR03299"/>
    <property type="match status" value="1"/>
</dbReference>
<proteinExistence type="predicted"/>
<dbReference type="EMBL" id="AP025628">
    <property type="protein sequence ID" value="BDG61951.1"/>
    <property type="molecule type" value="Genomic_DNA"/>
</dbReference>
<evidence type="ECO:0000313" key="1">
    <source>
        <dbReference type="EMBL" id="BDG61951.1"/>
    </source>
</evidence>
<sequence length="308" mass="34916">MAHEVETMFYVREVPWHGLGTRVEEAPDSEQALVLAGLAWAVEQRPVFVDGNEVEEYVANVRSTDGRVLGIVGRRYRVLQNREAFAFTDALLGEGVRYETAGALNGGRRVWLLARLDPTQILGDEVVPYLVFTNNHDGTAAVKAALTPVRVVCQNTLNLALQGANRIWSVRHTLSIHDRLDEAARTLGLARRYMERLDEFARHMVAQPFEDSDWQGLVEKLIPMPENPKKPDGVAVEHVFQRRQALHEALQAVDLEPFRKTKWGALQAVVDFAQHFPPIRKTETWRERRFERTIDGDPLIDKALALLT</sequence>
<name>A0AA35G6W3_9FIRM</name>
<accession>A0AA35G6W3</accession>
<dbReference type="AlphaFoldDB" id="A0AA35G6W3"/>
<dbReference type="InterPro" id="IPR026325">
    <property type="entry name" value="DUF932"/>
</dbReference>
<dbReference type="Pfam" id="PF06067">
    <property type="entry name" value="DUF932"/>
    <property type="match status" value="1"/>
</dbReference>
<dbReference type="InterPro" id="IPR017686">
    <property type="entry name" value="Phg/plasmid-like_prot"/>
</dbReference>
<evidence type="ECO:0000313" key="2">
    <source>
        <dbReference type="Proteomes" id="UP001163687"/>
    </source>
</evidence>